<dbReference type="EnsemblPlants" id="OB10G11320.1">
    <property type="protein sequence ID" value="OB10G11320.1"/>
    <property type="gene ID" value="OB10G11320"/>
</dbReference>
<keyword evidence="3" id="KW-1185">Reference proteome</keyword>
<dbReference type="SUPFAM" id="SSF52047">
    <property type="entry name" value="RNI-like"/>
    <property type="match status" value="1"/>
</dbReference>
<dbReference type="eggNOG" id="ENOG502SYYC">
    <property type="taxonomic scope" value="Eukaryota"/>
</dbReference>
<dbReference type="OMA" id="YKWATHA"/>
<organism evidence="2">
    <name type="scientific">Oryza brachyantha</name>
    <name type="common">malo sina</name>
    <dbReference type="NCBI Taxonomy" id="4533"/>
    <lineage>
        <taxon>Eukaryota</taxon>
        <taxon>Viridiplantae</taxon>
        <taxon>Streptophyta</taxon>
        <taxon>Embryophyta</taxon>
        <taxon>Tracheophyta</taxon>
        <taxon>Spermatophyta</taxon>
        <taxon>Magnoliopsida</taxon>
        <taxon>Liliopsida</taxon>
        <taxon>Poales</taxon>
        <taxon>Poaceae</taxon>
        <taxon>BOP clade</taxon>
        <taxon>Oryzoideae</taxon>
        <taxon>Oryzeae</taxon>
        <taxon>Oryzinae</taxon>
        <taxon>Oryza</taxon>
    </lineage>
</organism>
<sequence length="968" mass="110106">MAENPPSSLTNKFDKIIHIDCSRWKSRRGLQRRIADELKLPEHVMALFDTQDEEDDFSKIDECSRAEIAEVTRVILGSLLQHRCLVLFLNGSNDSVDLYGCGLPPLEVSGTTVLWTFGGRLRCPTNEITDKIDTSNIVLSMNTVMSKYSNFLVWEEAKEILLYTHKYGFGITPEIVTQCLLYLLTLDSNRGSEIMDYNWATHASNYWVCDGIIVGDQYKSKAWKVARALRQEIQLEDYSSTRERVFSGEKFDSPPNRWIFTTNHDMQIETPPGQGTTSLFLAWQHGSESDQPVAASLLSDMFHQADQLRVLKLCQCSFSFSTPPFHCCRNLRFLGLDRCMDSTQGGEVKEKDRQAALEIFQRLWVLDACHTNWELDFPDETDEQIGPNMREIHINKGRIWQKNLSWRRLQNLHKLRVIEPTRSWVTGEMDEFTDMVKLEHLDLSGNSTIQVLPTLSRATSLKNLVLDGCVGLKQVGPEGLPSLLETFSLDVGSDPKVEAKLVKISLAGCVHLKIFLLRGALPKLEKLNLSGTSIRKVDLSDEVVQVPGLEKVFLMGCKQLRAVMWWKLERRLKVLCIDCHERNSDDLGRTHCSDSSSINIQQKNYDGYVIASDVRIIQSLLLNPNCSITTSLYLYLHVPPSTTSNASKGQSTSTKPCCYSDVLLQLQGVLANVSDDEIVTTWPAPLDFHMEVGEGICFSDMQSRMAIEAMDFIMRLYVDSLHVHDNSRTVLGVTPKLGRLDGVKLYRRIFLKWCRVERCPKLQAVFVSYDSRVNYIFNSLTTIWASDLLAARCIWHKGTICNSEKNFEALKSIHLHNCPRLKYVLPLGSLTLPTLKTLHITHCSDLRHVFPRDVDVPAEVEAQHTVREFKMLEHIYLDDLPSLERICEGCSMSAPVLQCVKLRGCWSLRRLPNVGHDCHPRPVVNCEKDCWDKLEWDGLEVGHHPSLYDLCQSSSHYKKPLPTGTLLR</sequence>
<name>J3N0T4_ORYBR</name>
<dbReference type="SUPFAM" id="SSF52058">
    <property type="entry name" value="L domain-like"/>
    <property type="match status" value="1"/>
</dbReference>
<dbReference type="AlphaFoldDB" id="J3N0T4"/>
<evidence type="ECO:0000259" key="1">
    <source>
        <dbReference type="Pfam" id="PF23247"/>
    </source>
</evidence>
<dbReference type="InterPro" id="IPR050905">
    <property type="entry name" value="Plant_NBS-LRR"/>
</dbReference>
<evidence type="ECO:0000313" key="3">
    <source>
        <dbReference type="Proteomes" id="UP000006038"/>
    </source>
</evidence>
<dbReference type="PANTHER" id="PTHR33463">
    <property type="entry name" value="NB-ARC DOMAIN-CONTAINING PROTEIN-RELATED"/>
    <property type="match status" value="1"/>
</dbReference>
<dbReference type="Gramene" id="OB10G11320.1">
    <property type="protein sequence ID" value="OB10G11320.1"/>
    <property type="gene ID" value="OB10G11320"/>
</dbReference>
<dbReference type="Pfam" id="PF23247">
    <property type="entry name" value="LRR_RPS2"/>
    <property type="match status" value="1"/>
</dbReference>
<reference evidence="2" key="1">
    <citation type="journal article" date="2013" name="Nat. Commun.">
        <title>Whole-genome sequencing of Oryza brachyantha reveals mechanisms underlying Oryza genome evolution.</title>
        <authorList>
            <person name="Chen J."/>
            <person name="Huang Q."/>
            <person name="Gao D."/>
            <person name="Wang J."/>
            <person name="Lang Y."/>
            <person name="Liu T."/>
            <person name="Li B."/>
            <person name="Bai Z."/>
            <person name="Luis Goicoechea J."/>
            <person name="Liang C."/>
            <person name="Chen C."/>
            <person name="Zhang W."/>
            <person name="Sun S."/>
            <person name="Liao Y."/>
            <person name="Zhang X."/>
            <person name="Yang L."/>
            <person name="Song C."/>
            <person name="Wang M."/>
            <person name="Shi J."/>
            <person name="Liu G."/>
            <person name="Liu J."/>
            <person name="Zhou H."/>
            <person name="Zhou W."/>
            <person name="Yu Q."/>
            <person name="An N."/>
            <person name="Chen Y."/>
            <person name="Cai Q."/>
            <person name="Wang B."/>
            <person name="Liu B."/>
            <person name="Min J."/>
            <person name="Huang Y."/>
            <person name="Wu H."/>
            <person name="Li Z."/>
            <person name="Zhang Y."/>
            <person name="Yin Y."/>
            <person name="Song W."/>
            <person name="Jiang J."/>
            <person name="Jackson S.A."/>
            <person name="Wing R.A."/>
            <person name="Wang J."/>
            <person name="Chen M."/>
        </authorList>
    </citation>
    <scope>NUCLEOTIDE SEQUENCE [LARGE SCALE GENOMIC DNA]</scope>
    <source>
        <strain evidence="2">cv. IRGC 101232</strain>
    </source>
</reference>
<dbReference type="Gene3D" id="3.80.10.10">
    <property type="entry name" value="Ribonuclease Inhibitor"/>
    <property type="match status" value="2"/>
</dbReference>
<accession>J3N0T4</accession>
<dbReference type="InterPro" id="IPR032675">
    <property type="entry name" value="LRR_dom_sf"/>
</dbReference>
<dbReference type="HOGENOM" id="CLU_007112_0_0_1"/>
<dbReference type="PANTHER" id="PTHR33463:SF200">
    <property type="entry name" value="NB-ARC DOMAIN-CONTAINING PROTEIN"/>
    <property type="match status" value="1"/>
</dbReference>
<dbReference type="PROSITE" id="PS51450">
    <property type="entry name" value="LRR"/>
    <property type="match status" value="1"/>
</dbReference>
<proteinExistence type="predicted"/>
<dbReference type="InterPro" id="IPR001611">
    <property type="entry name" value="Leu-rich_rpt"/>
</dbReference>
<feature type="domain" description="Disease resistance protein At4g27190-like leucine-rich repeats" evidence="1">
    <location>
        <begin position="794"/>
        <end position="911"/>
    </location>
</feature>
<protein>
    <recommendedName>
        <fullName evidence="1">Disease resistance protein At4g27190-like leucine-rich repeats domain-containing protein</fullName>
    </recommendedName>
</protein>
<dbReference type="Proteomes" id="UP000006038">
    <property type="component" value="Chromosome 10"/>
</dbReference>
<dbReference type="InterPro" id="IPR057135">
    <property type="entry name" value="At4g27190-like_LRR"/>
</dbReference>
<reference evidence="2" key="2">
    <citation type="submission" date="2013-04" db="UniProtKB">
        <authorList>
            <consortium name="EnsemblPlants"/>
        </authorList>
    </citation>
    <scope>IDENTIFICATION</scope>
</reference>
<evidence type="ECO:0000313" key="2">
    <source>
        <dbReference type="EnsemblPlants" id="OB10G11320.1"/>
    </source>
</evidence>